<evidence type="ECO:0000313" key="2">
    <source>
        <dbReference type="Proteomes" id="UP001595748"/>
    </source>
</evidence>
<accession>A0ABV8A215</accession>
<proteinExistence type="predicted"/>
<gene>
    <name evidence="1" type="ORF">ACFOPQ_02805</name>
</gene>
<sequence>MTEGRSGIAFTLDGVDGLTFTRILNDLMHDGAFRKPLQVQAREPRAGQPGALTLVFHPEARSQALQAMQRLKTILLRYGVQVDSVVVPDRGT</sequence>
<reference evidence="2" key="1">
    <citation type="journal article" date="2019" name="Int. J. Syst. Evol. Microbiol.">
        <title>The Global Catalogue of Microorganisms (GCM) 10K type strain sequencing project: providing services to taxonomists for standard genome sequencing and annotation.</title>
        <authorList>
            <consortium name="The Broad Institute Genomics Platform"/>
            <consortium name="The Broad Institute Genome Sequencing Center for Infectious Disease"/>
            <person name="Wu L."/>
            <person name="Ma J."/>
        </authorList>
    </citation>
    <scope>NUCLEOTIDE SEQUENCE [LARGE SCALE GENOMIC DNA]</scope>
    <source>
        <strain evidence="2">CCTCC AB 2013263</strain>
    </source>
</reference>
<organism evidence="1 2">
    <name type="scientific">Deinococcus antarcticus</name>
    <dbReference type="NCBI Taxonomy" id="1298767"/>
    <lineage>
        <taxon>Bacteria</taxon>
        <taxon>Thermotogati</taxon>
        <taxon>Deinococcota</taxon>
        <taxon>Deinococci</taxon>
        <taxon>Deinococcales</taxon>
        <taxon>Deinococcaceae</taxon>
        <taxon>Deinococcus</taxon>
    </lineage>
</organism>
<dbReference type="EMBL" id="JBHRZF010000026">
    <property type="protein sequence ID" value="MFC3859693.1"/>
    <property type="molecule type" value="Genomic_DNA"/>
</dbReference>
<dbReference type="RefSeq" id="WP_380075855.1">
    <property type="nucleotide sequence ID" value="NZ_JBHRZF010000026.1"/>
</dbReference>
<comment type="caution">
    <text evidence="1">The sequence shown here is derived from an EMBL/GenBank/DDBJ whole genome shotgun (WGS) entry which is preliminary data.</text>
</comment>
<keyword evidence="2" id="KW-1185">Reference proteome</keyword>
<protein>
    <submittedName>
        <fullName evidence="1">Uncharacterized protein</fullName>
    </submittedName>
</protein>
<dbReference type="Proteomes" id="UP001595748">
    <property type="component" value="Unassembled WGS sequence"/>
</dbReference>
<evidence type="ECO:0000313" key="1">
    <source>
        <dbReference type="EMBL" id="MFC3859693.1"/>
    </source>
</evidence>
<name>A0ABV8A215_9DEIO</name>